<sequence length="254" mass="28877">MIDIHNHIISGIDDGPKNEESMLDLIKQAANQGIKGIVATPHHLHTKYSNDFTNVEKRVDKLNDSLEIKELGITIYTGQEIRVSDQILSDIDDGKIQGVNYSKYLLIELPSHKVPHFTQRLIYEIQTRGYIPVIVHPERNKAIAQDVNLLFELINIGALSQLTASSLTGKSGKNIQKLSFQMIEHNLVHFVASDAHSTEQRPFDFGDLFKTPRLDNYQTVIQTFLKNNEAMVLDENIVASRPIEYRKKKFLGLF</sequence>
<evidence type="ECO:0000256" key="2">
    <source>
        <dbReference type="ARBA" id="ARBA00022801"/>
    </source>
</evidence>
<evidence type="ECO:0000313" key="7">
    <source>
        <dbReference type="Proteomes" id="UP000000444"/>
    </source>
</evidence>
<dbReference type="KEGG" id="sca:SCA_2355"/>
<dbReference type="EC" id="3.1.3.48" evidence="5"/>
<accession>B9DIN3</accession>
<gene>
    <name evidence="6" type="primary">capC</name>
    <name evidence="6" type="ordered locus">Sca_2355</name>
</gene>
<dbReference type="eggNOG" id="COG4464">
    <property type="taxonomic scope" value="Bacteria"/>
</dbReference>
<dbReference type="PANTHER" id="PTHR39181">
    <property type="entry name" value="TYROSINE-PROTEIN PHOSPHATASE YWQE"/>
    <property type="match status" value="1"/>
</dbReference>
<reference evidence="6 7" key="1">
    <citation type="journal article" date="2009" name="Appl. Environ. Microbiol.">
        <title>Genome analysis of the meat starter culture bacterium Staphylococcus carnosus TM300.</title>
        <authorList>
            <person name="Rosenstein R."/>
            <person name="Nerz C."/>
            <person name="Biswas L."/>
            <person name="Resch A."/>
            <person name="Raddatz G."/>
            <person name="Schuster S.C."/>
            <person name="Goetz F."/>
        </authorList>
    </citation>
    <scope>NUCLEOTIDE SEQUENCE [LARGE SCALE GENOMIC DNA]</scope>
    <source>
        <strain evidence="6 7">TM300</strain>
    </source>
</reference>
<dbReference type="InterPro" id="IPR016667">
    <property type="entry name" value="Caps_polysacc_synth_CpsB/CapC"/>
</dbReference>
<protein>
    <recommendedName>
        <fullName evidence="5">Tyrosine-protein phosphatase</fullName>
        <ecNumber evidence="5">3.1.3.48</ecNumber>
    </recommendedName>
</protein>
<dbReference type="SUPFAM" id="SSF89550">
    <property type="entry name" value="PHP domain-like"/>
    <property type="match status" value="1"/>
</dbReference>
<proteinExistence type="inferred from homology"/>
<evidence type="ECO:0000256" key="5">
    <source>
        <dbReference type="PIRNR" id="PIRNR016557"/>
    </source>
</evidence>
<name>B9DIN3_STACT</name>
<dbReference type="AlphaFoldDB" id="B9DIN3"/>
<evidence type="ECO:0000256" key="4">
    <source>
        <dbReference type="ARBA" id="ARBA00051722"/>
    </source>
</evidence>
<dbReference type="HOGENOM" id="CLU_085966_1_0_9"/>
<keyword evidence="3 5" id="KW-0904">Protein phosphatase</keyword>
<organism evidence="6 7">
    <name type="scientific">Staphylococcus carnosus (strain TM300)</name>
    <dbReference type="NCBI Taxonomy" id="396513"/>
    <lineage>
        <taxon>Bacteria</taxon>
        <taxon>Bacillati</taxon>
        <taxon>Bacillota</taxon>
        <taxon>Bacilli</taxon>
        <taxon>Bacillales</taxon>
        <taxon>Staphylococcaceae</taxon>
        <taxon>Staphylococcus</taxon>
    </lineage>
</organism>
<dbReference type="Gene3D" id="3.20.20.140">
    <property type="entry name" value="Metal-dependent hydrolases"/>
    <property type="match status" value="1"/>
</dbReference>
<evidence type="ECO:0000313" key="6">
    <source>
        <dbReference type="EMBL" id="CAL29258.1"/>
    </source>
</evidence>
<dbReference type="EMBL" id="AM295250">
    <property type="protein sequence ID" value="CAL29258.1"/>
    <property type="molecule type" value="Genomic_DNA"/>
</dbReference>
<dbReference type="GO" id="GO:0004725">
    <property type="term" value="F:protein tyrosine phosphatase activity"/>
    <property type="evidence" value="ECO:0007669"/>
    <property type="project" value="UniProtKB-UniRule"/>
</dbReference>
<dbReference type="OrthoDB" id="9788539at2"/>
<comment type="similarity">
    <text evidence="1 5">Belongs to the metallo-dependent hydrolases superfamily. CpsB/CapC family.</text>
</comment>
<keyword evidence="7" id="KW-1185">Reference proteome</keyword>
<dbReference type="Pfam" id="PF19567">
    <property type="entry name" value="CpsB_CapC"/>
    <property type="match status" value="1"/>
</dbReference>
<dbReference type="GO" id="GO:0030145">
    <property type="term" value="F:manganese ion binding"/>
    <property type="evidence" value="ECO:0007669"/>
    <property type="project" value="UniProtKB-UniRule"/>
</dbReference>
<dbReference type="PANTHER" id="PTHR39181:SF1">
    <property type="entry name" value="TYROSINE-PROTEIN PHOSPHATASE YWQE"/>
    <property type="match status" value="1"/>
</dbReference>
<dbReference type="RefSeq" id="WP_015901593.1">
    <property type="nucleotide sequence ID" value="NC_012121.1"/>
</dbReference>
<keyword evidence="2 5" id="KW-0378">Hydrolase</keyword>
<dbReference type="PIRSF" id="PIRSF016557">
    <property type="entry name" value="Caps_synth_CpsB"/>
    <property type="match status" value="1"/>
</dbReference>
<dbReference type="Proteomes" id="UP000000444">
    <property type="component" value="Chromosome"/>
</dbReference>
<dbReference type="BioCyc" id="SCAR396513:SCA_RS11845-MONOMER"/>
<dbReference type="GeneID" id="93794799"/>
<dbReference type="InterPro" id="IPR016195">
    <property type="entry name" value="Pol/histidinol_Pase-like"/>
</dbReference>
<comment type="catalytic activity">
    <reaction evidence="4 5">
        <text>O-phospho-L-tyrosyl-[protein] + H2O = L-tyrosyl-[protein] + phosphate</text>
        <dbReference type="Rhea" id="RHEA:10684"/>
        <dbReference type="Rhea" id="RHEA-COMP:10136"/>
        <dbReference type="Rhea" id="RHEA-COMP:20101"/>
        <dbReference type="ChEBI" id="CHEBI:15377"/>
        <dbReference type="ChEBI" id="CHEBI:43474"/>
        <dbReference type="ChEBI" id="CHEBI:46858"/>
        <dbReference type="ChEBI" id="CHEBI:61978"/>
        <dbReference type="EC" id="3.1.3.48"/>
    </reaction>
</comment>
<evidence type="ECO:0000256" key="1">
    <source>
        <dbReference type="ARBA" id="ARBA00005750"/>
    </source>
</evidence>
<evidence type="ECO:0000256" key="3">
    <source>
        <dbReference type="ARBA" id="ARBA00022912"/>
    </source>
</evidence>